<dbReference type="SUPFAM" id="SSF46689">
    <property type="entry name" value="Homeodomain-like"/>
    <property type="match status" value="2"/>
</dbReference>
<dbReference type="GO" id="GO:0003700">
    <property type="term" value="F:DNA-binding transcription factor activity"/>
    <property type="evidence" value="ECO:0007669"/>
    <property type="project" value="InterPro"/>
</dbReference>
<evidence type="ECO:0000259" key="5">
    <source>
        <dbReference type="PROSITE" id="PS01124"/>
    </source>
</evidence>
<dbReference type="InterPro" id="IPR009057">
    <property type="entry name" value="Homeodomain-like_sf"/>
</dbReference>
<dbReference type="EMBL" id="PVTF01000006">
    <property type="protein sequence ID" value="PRY40473.1"/>
    <property type="molecule type" value="Genomic_DNA"/>
</dbReference>
<dbReference type="Pfam" id="PF12852">
    <property type="entry name" value="Cupin_6"/>
    <property type="match status" value="1"/>
</dbReference>
<evidence type="ECO:0000256" key="2">
    <source>
        <dbReference type="ARBA" id="ARBA00023015"/>
    </source>
</evidence>
<dbReference type="SUPFAM" id="SSF51215">
    <property type="entry name" value="Regulatory protein AraC"/>
    <property type="match status" value="1"/>
</dbReference>
<dbReference type="Proteomes" id="UP000239494">
    <property type="component" value="Unassembled WGS sequence"/>
</dbReference>
<dbReference type="PROSITE" id="PS01124">
    <property type="entry name" value="HTH_ARAC_FAMILY_2"/>
    <property type="match status" value="1"/>
</dbReference>
<proteinExistence type="predicted"/>
<dbReference type="OrthoDB" id="241790at2"/>
<keyword evidence="3" id="KW-0238">DNA-binding</keyword>
<protein>
    <submittedName>
        <fullName evidence="6">AraC family transcriptional regulator</fullName>
    </submittedName>
</protein>
<organism evidence="6 7">
    <name type="scientific">Umezawaea tangerina</name>
    <dbReference type="NCBI Taxonomy" id="84725"/>
    <lineage>
        <taxon>Bacteria</taxon>
        <taxon>Bacillati</taxon>
        <taxon>Actinomycetota</taxon>
        <taxon>Actinomycetes</taxon>
        <taxon>Pseudonocardiales</taxon>
        <taxon>Pseudonocardiaceae</taxon>
        <taxon>Umezawaea</taxon>
    </lineage>
</organism>
<dbReference type="Pfam" id="PF12833">
    <property type="entry name" value="HTH_18"/>
    <property type="match status" value="1"/>
</dbReference>
<dbReference type="InterPro" id="IPR032783">
    <property type="entry name" value="AraC_lig"/>
</dbReference>
<keyword evidence="7" id="KW-1185">Reference proteome</keyword>
<keyword evidence="2" id="KW-0805">Transcription regulation</keyword>
<evidence type="ECO:0000256" key="3">
    <source>
        <dbReference type="ARBA" id="ARBA00023125"/>
    </source>
</evidence>
<dbReference type="GO" id="GO:0043565">
    <property type="term" value="F:sequence-specific DNA binding"/>
    <property type="evidence" value="ECO:0007669"/>
    <property type="project" value="InterPro"/>
</dbReference>
<dbReference type="SMART" id="SM00342">
    <property type="entry name" value="HTH_ARAC"/>
    <property type="match status" value="1"/>
</dbReference>
<feature type="domain" description="HTH araC/xylS-type" evidence="5">
    <location>
        <begin position="204"/>
        <end position="302"/>
    </location>
</feature>
<sequence length="310" mass="33252">MDLLADALRVSGARGSVGVRLEAGGSWGLWLDAFPGAALHAVSDGVMWLNVPGERPFRLVAGDVVLLPPGTVHGLSNQAGARMEACDPLAAARAQAVGGVVRLGGPPVETRLLTLHYEQDPEVSTAVLGALTAPMHLAARENPSLDGVIRLLEGELARPRIGTTAAVNSMIDLLLVQFVRAWLERHPVRRTGSWLGALLDPVVRDALARIHEEPERPWTTATLAAAIRVSRATLSRRFPAAVGQTPGAYLTRWRMDLAALRLRDTDEPIDAMAGAVGYATPQAFSRAFRRARGTTPGEFRRAVRERTGGR</sequence>
<name>A0A2T0T4B4_9PSEU</name>
<dbReference type="AlphaFoldDB" id="A0A2T0T4B4"/>
<gene>
    <name evidence="6" type="ORF">CLV43_106209</name>
</gene>
<dbReference type="InterPro" id="IPR050204">
    <property type="entry name" value="AraC_XylS_family_regulators"/>
</dbReference>
<dbReference type="RefSeq" id="WP_106189024.1">
    <property type="nucleotide sequence ID" value="NZ_PVTF01000006.1"/>
</dbReference>
<accession>A0A2T0T4B4</accession>
<dbReference type="Gene3D" id="1.10.10.60">
    <property type="entry name" value="Homeodomain-like"/>
    <property type="match status" value="1"/>
</dbReference>
<evidence type="ECO:0000313" key="6">
    <source>
        <dbReference type="EMBL" id="PRY40473.1"/>
    </source>
</evidence>
<evidence type="ECO:0000313" key="7">
    <source>
        <dbReference type="Proteomes" id="UP000239494"/>
    </source>
</evidence>
<dbReference type="PANTHER" id="PTHR46796">
    <property type="entry name" value="HTH-TYPE TRANSCRIPTIONAL ACTIVATOR RHAS-RELATED"/>
    <property type="match status" value="1"/>
</dbReference>
<dbReference type="InterPro" id="IPR018060">
    <property type="entry name" value="HTH_AraC"/>
</dbReference>
<keyword evidence="4" id="KW-0804">Transcription</keyword>
<evidence type="ECO:0000256" key="4">
    <source>
        <dbReference type="ARBA" id="ARBA00023163"/>
    </source>
</evidence>
<keyword evidence="1" id="KW-0963">Cytoplasm</keyword>
<comment type="caution">
    <text evidence="6">The sequence shown here is derived from an EMBL/GenBank/DDBJ whole genome shotgun (WGS) entry which is preliminary data.</text>
</comment>
<evidence type="ECO:0000256" key="1">
    <source>
        <dbReference type="ARBA" id="ARBA00022490"/>
    </source>
</evidence>
<dbReference type="InterPro" id="IPR037923">
    <property type="entry name" value="HTH-like"/>
</dbReference>
<reference evidence="6 7" key="1">
    <citation type="submission" date="2018-03" db="EMBL/GenBank/DDBJ databases">
        <title>Genomic Encyclopedia of Archaeal and Bacterial Type Strains, Phase II (KMG-II): from individual species to whole genera.</title>
        <authorList>
            <person name="Goeker M."/>
        </authorList>
    </citation>
    <scope>NUCLEOTIDE SEQUENCE [LARGE SCALE GENOMIC DNA]</scope>
    <source>
        <strain evidence="6 7">DSM 44720</strain>
    </source>
</reference>
<dbReference type="PANTHER" id="PTHR46796:SF13">
    <property type="entry name" value="HTH-TYPE TRANSCRIPTIONAL ACTIVATOR RHAS"/>
    <property type="match status" value="1"/>
</dbReference>